<gene>
    <name evidence="1" type="ORF">Amon01_000934100</name>
</gene>
<protein>
    <submittedName>
        <fullName evidence="1">Unnamed protein product</fullName>
    </submittedName>
</protein>
<evidence type="ECO:0000313" key="1">
    <source>
        <dbReference type="EMBL" id="GME72409.1"/>
    </source>
</evidence>
<dbReference type="EMBL" id="BSXU01010532">
    <property type="protein sequence ID" value="GME72409.1"/>
    <property type="molecule type" value="Genomic_DNA"/>
</dbReference>
<comment type="caution">
    <text evidence="1">The sequence shown here is derived from an EMBL/GenBank/DDBJ whole genome shotgun (WGS) entry which is preliminary data.</text>
</comment>
<sequence length="99" mass="11282">MVSIADDCDRRLELLDVNTSTKTKARSKKETATTNTYADVCKVKVGCETGKAGEVEVTVLKKPLKASSRLMVDWFKDYFTGRARKFRGYGYYCRIGFHR</sequence>
<dbReference type="Proteomes" id="UP001165063">
    <property type="component" value="Unassembled WGS sequence"/>
</dbReference>
<name>A0A9W6T2H8_AMBMO</name>
<keyword evidence="2" id="KW-1185">Reference proteome</keyword>
<organism evidence="1 2">
    <name type="scientific">Ambrosiozyma monospora</name>
    <name type="common">Yeast</name>
    <name type="synonym">Endomycopsis monosporus</name>
    <dbReference type="NCBI Taxonomy" id="43982"/>
    <lineage>
        <taxon>Eukaryota</taxon>
        <taxon>Fungi</taxon>
        <taxon>Dikarya</taxon>
        <taxon>Ascomycota</taxon>
        <taxon>Saccharomycotina</taxon>
        <taxon>Pichiomycetes</taxon>
        <taxon>Pichiales</taxon>
        <taxon>Pichiaceae</taxon>
        <taxon>Ambrosiozyma</taxon>
    </lineage>
</organism>
<evidence type="ECO:0000313" key="2">
    <source>
        <dbReference type="Proteomes" id="UP001165063"/>
    </source>
</evidence>
<reference evidence="1" key="1">
    <citation type="submission" date="2023-04" db="EMBL/GenBank/DDBJ databases">
        <title>Ambrosiozyma monospora NBRC 1965.</title>
        <authorList>
            <person name="Ichikawa N."/>
            <person name="Sato H."/>
            <person name="Tonouchi N."/>
        </authorList>
    </citation>
    <scope>NUCLEOTIDE SEQUENCE</scope>
    <source>
        <strain evidence="1">NBRC 1965</strain>
    </source>
</reference>
<dbReference type="AlphaFoldDB" id="A0A9W6T2H8"/>
<proteinExistence type="predicted"/>
<accession>A0A9W6T2H8</accession>